<dbReference type="EMBL" id="JADOUA010000001">
    <property type="protein sequence ID" value="MBG6086253.1"/>
    <property type="molecule type" value="Genomic_DNA"/>
</dbReference>
<evidence type="ECO:0000259" key="3">
    <source>
        <dbReference type="Pfam" id="PF03992"/>
    </source>
</evidence>
<feature type="region of interest" description="Disordered" evidence="1">
    <location>
        <begin position="290"/>
        <end position="314"/>
    </location>
</feature>
<dbReference type="Pfam" id="PF03992">
    <property type="entry name" value="ABM"/>
    <property type="match status" value="1"/>
</dbReference>
<feature type="transmembrane region" description="Helical" evidence="2">
    <location>
        <begin position="30"/>
        <end position="56"/>
    </location>
</feature>
<feature type="transmembrane region" description="Helical" evidence="2">
    <location>
        <begin position="192"/>
        <end position="211"/>
    </location>
</feature>
<feature type="region of interest" description="Disordered" evidence="1">
    <location>
        <begin position="225"/>
        <end position="263"/>
    </location>
</feature>
<dbReference type="GO" id="GO:0004497">
    <property type="term" value="F:monooxygenase activity"/>
    <property type="evidence" value="ECO:0007669"/>
    <property type="project" value="UniProtKB-KW"/>
</dbReference>
<feature type="region of interest" description="Disordered" evidence="1">
    <location>
        <begin position="415"/>
        <end position="451"/>
    </location>
</feature>
<keyword evidence="4" id="KW-0503">Monooxygenase</keyword>
<feature type="compositionally biased region" description="Pro residues" evidence="1">
    <location>
        <begin position="297"/>
        <end position="310"/>
    </location>
</feature>
<dbReference type="AlphaFoldDB" id="A0A931GGE4"/>
<dbReference type="Proteomes" id="UP000614047">
    <property type="component" value="Unassembled WGS sequence"/>
</dbReference>
<dbReference type="InterPro" id="IPR007138">
    <property type="entry name" value="ABM_dom"/>
</dbReference>
<feature type="transmembrane region" description="Helical" evidence="2">
    <location>
        <begin position="133"/>
        <end position="161"/>
    </location>
</feature>
<evidence type="ECO:0000256" key="1">
    <source>
        <dbReference type="SAM" id="MobiDB-lite"/>
    </source>
</evidence>
<feature type="compositionally biased region" description="Basic and acidic residues" evidence="1">
    <location>
        <begin position="250"/>
        <end position="263"/>
    </location>
</feature>
<feature type="compositionally biased region" description="Pro residues" evidence="1">
    <location>
        <begin position="417"/>
        <end position="437"/>
    </location>
</feature>
<sequence>MVEALLALLATLGALLATGLLVQRASKDRLLYLIAWSLTQVGLSLALVSMALGFLIGFNGPLFRVMELGAALLGPMWLALGMIELIARYVQVRFGAWLFAISYTVVAMVILMVDPTKGSFTKKLPKPGQTYDALPLLLIDGAHVVAVIALVACLVVTALLAGKQDREAAELLIPIALVGLAGVLIVSGTRGFLPGPLAVIALGGAAGLVWYGAMRTLPVYEGDEGYDEDGYADEPATGYEEQGYPAPPEPEPRPGRRGKRGELRFPDQAPVEEPAGRFPDQPAATTALDDLRGAIPGPSPAPVPGAPPGAPGAADLSAACGQITVYTLLDGREAAFDRQAEELVQAARAAEPGTVIFACHEVVNAPTQRIFYQLFRDEAAFAAHRRQPHLQRFVAESRTHVIATNVIELTLGAAKLPPVPAGPAGPPLQKPPPPQRPPGRGAHAAPERPGR</sequence>
<feature type="transmembrane region" description="Helical" evidence="2">
    <location>
        <begin position="68"/>
        <end position="87"/>
    </location>
</feature>
<comment type="caution">
    <text evidence="4">The sequence shown here is derived from an EMBL/GenBank/DDBJ whole genome shotgun (WGS) entry which is preliminary data.</text>
</comment>
<evidence type="ECO:0000256" key="2">
    <source>
        <dbReference type="SAM" id="Phobius"/>
    </source>
</evidence>
<protein>
    <submittedName>
        <fullName evidence="4">Quinol monooxygenase YgiN/uncharacterized membrane protein</fullName>
    </submittedName>
</protein>
<feature type="transmembrane region" description="Helical" evidence="2">
    <location>
        <begin position="94"/>
        <end position="113"/>
    </location>
</feature>
<name>A0A931GGE4_9ACTN</name>
<evidence type="ECO:0000313" key="5">
    <source>
        <dbReference type="Proteomes" id="UP000614047"/>
    </source>
</evidence>
<accession>A0A931GGE4</accession>
<evidence type="ECO:0000313" key="4">
    <source>
        <dbReference type="EMBL" id="MBG6086253.1"/>
    </source>
</evidence>
<keyword evidence="2" id="KW-1133">Transmembrane helix</keyword>
<dbReference type="SUPFAM" id="SSF54909">
    <property type="entry name" value="Dimeric alpha+beta barrel"/>
    <property type="match status" value="1"/>
</dbReference>
<keyword evidence="2" id="KW-0472">Membrane</keyword>
<organism evidence="4 5">
    <name type="scientific">Actinomadura viridis</name>
    <dbReference type="NCBI Taxonomy" id="58110"/>
    <lineage>
        <taxon>Bacteria</taxon>
        <taxon>Bacillati</taxon>
        <taxon>Actinomycetota</taxon>
        <taxon>Actinomycetes</taxon>
        <taxon>Streptosporangiales</taxon>
        <taxon>Thermomonosporaceae</taxon>
        <taxon>Actinomadura</taxon>
    </lineage>
</organism>
<keyword evidence="5" id="KW-1185">Reference proteome</keyword>
<reference evidence="4" key="1">
    <citation type="submission" date="2020-11" db="EMBL/GenBank/DDBJ databases">
        <title>Sequencing the genomes of 1000 actinobacteria strains.</title>
        <authorList>
            <person name="Klenk H.-P."/>
        </authorList>
    </citation>
    <scope>NUCLEOTIDE SEQUENCE</scope>
    <source>
        <strain evidence="4">DSM 43175</strain>
    </source>
</reference>
<proteinExistence type="predicted"/>
<keyword evidence="4" id="KW-0560">Oxidoreductase</keyword>
<feature type="transmembrane region" description="Helical" evidence="2">
    <location>
        <begin position="168"/>
        <end position="186"/>
    </location>
</feature>
<dbReference type="InterPro" id="IPR011008">
    <property type="entry name" value="Dimeric_a/b-barrel"/>
</dbReference>
<gene>
    <name evidence="4" type="ORF">IW256_000366</name>
</gene>
<keyword evidence="2" id="KW-0812">Transmembrane</keyword>
<dbReference type="RefSeq" id="WP_197009281.1">
    <property type="nucleotide sequence ID" value="NZ_BAABES010000013.1"/>
</dbReference>
<feature type="domain" description="ABM" evidence="3">
    <location>
        <begin position="324"/>
        <end position="395"/>
    </location>
</feature>
<feature type="transmembrane region" description="Helical" evidence="2">
    <location>
        <begin position="6"/>
        <end position="23"/>
    </location>
</feature>
<dbReference type="Gene3D" id="3.30.70.100">
    <property type="match status" value="1"/>
</dbReference>